<protein>
    <submittedName>
        <fullName evidence="8">Disease resistance protein RGA1 isoform X1</fullName>
    </submittedName>
</protein>
<dbReference type="OrthoDB" id="2018467at2759"/>
<gene>
    <name evidence="8" type="primary">LOC111277068</name>
</gene>
<dbReference type="GO" id="GO:0005524">
    <property type="term" value="F:ATP binding"/>
    <property type="evidence" value="ECO:0007669"/>
    <property type="project" value="UniProtKB-KW"/>
</dbReference>
<evidence type="ECO:0000313" key="8">
    <source>
        <dbReference type="RefSeq" id="XP_022718943.1"/>
    </source>
</evidence>
<keyword evidence="1" id="KW-0677">Repeat</keyword>
<organism evidence="7 8">
    <name type="scientific">Durio zibethinus</name>
    <name type="common">Durian</name>
    <dbReference type="NCBI Taxonomy" id="66656"/>
    <lineage>
        <taxon>Eukaryota</taxon>
        <taxon>Viridiplantae</taxon>
        <taxon>Streptophyta</taxon>
        <taxon>Embryophyta</taxon>
        <taxon>Tracheophyta</taxon>
        <taxon>Spermatophyta</taxon>
        <taxon>Magnoliopsida</taxon>
        <taxon>eudicotyledons</taxon>
        <taxon>Gunneridae</taxon>
        <taxon>Pentapetalae</taxon>
        <taxon>rosids</taxon>
        <taxon>malvids</taxon>
        <taxon>Malvales</taxon>
        <taxon>Malvaceae</taxon>
        <taxon>Helicteroideae</taxon>
        <taxon>Durio</taxon>
    </lineage>
</organism>
<dbReference type="Pfam" id="PF18052">
    <property type="entry name" value="Rx_N"/>
    <property type="match status" value="1"/>
</dbReference>
<dbReference type="PANTHER" id="PTHR36766:SF67">
    <property type="entry name" value="DISEASE RESISTANCE PROTEIN RGA3"/>
    <property type="match status" value="1"/>
</dbReference>
<dbReference type="AlphaFoldDB" id="A0A6P5WT00"/>
<dbReference type="GO" id="GO:0043531">
    <property type="term" value="F:ADP binding"/>
    <property type="evidence" value="ECO:0007669"/>
    <property type="project" value="InterPro"/>
</dbReference>
<dbReference type="InterPro" id="IPR041118">
    <property type="entry name" value="Rx_N"/>
</dbReference>
<dbReference type="Gene3D" id="3.40.50.300">
    <property type="entry name" value="P-loop containing nucleotide triphosphate hydrolases"/>
    <property type="match status" value="1"/>
</dbReference>
<dbReference type="GO" id="GO:0006952">
    <property type="term" value="P:defense response"/>
    <property type="evidence" value="ECO:0007669"/>
    <property type="project" value="UniProtKB-KW"/>
</dbReference>
<evidence type="ECO:0000313" key="7">
    <source>
        <dbReference type="Proteomes" id="UP000515121"/>
    </source>
</evidence>
<evidence type="ECO:0000259" key="6">
    <source>
        <dbReference type="Pfam" id="PF18052"/>
    </source>
</evidence>
<dbReference type="CDD" id="cd14798">
    <property type="entry name" value="RX-CC_like"/>
    <property type="match status" value="1"/>
</dbReference>
<dbReference type="PANTHER" id="PTHR36766">
    <property type="entry name" value="PLANT BROAD-SPECTRUM MILDEW RESISTANCE PROTEIN RPW8"/>
    <property type="match status" value="1"/>
</dbReference>
<evidence type="ECO:0000256" key="1">
    <source>
        <dbReference type="ARBA" id="ARBA00022737"/>
    </source>
</evidence>
<dbReference type="Pfam" id="PF00931">
    <property type="entry name" value="NB-ARC"/>
    <property type="match status" value="1"/>
</dbReference>
<keyword evidence="7" id="KW-1185">Reference proteome</keyword>
<dbReference type="SUPFAM" id="SSF52540">
    <property type="entry name" value="P-loop containing nucleoside triphosphate hydrolases"/>
    <property type="match status" value="1"/>
</dbReference>
<dbReference type="KEGG" id="dzi:111277068"/>
<dbReference type="InterPro" id="IPR002182">
    <property type="entry name" value="NB-ARC"/>
</dbReference>
<keyword evidence="4" id="KW-0067">ATP-binding</keyword>
<evidence type="ECO:0000256" key="3">
    <source>
        <dbReference type="ARBA" id="ARBA00022821"/>
    </source>
</evidence>
<dbReference type="InterPro" id="IPR038005">
    <property type="entry name" value="RX-like_CC"/>
</dbReference>
<accession>A0A6P5WT00</accession>
<keyword evidence="3" id="KW-0611">Plant defense</keyword>
<reference evidence="8" key="1">
    <citation type="submission" date="2025-08" db="UniProtKB">
        <authorList>
            <consortium name="RefSeq"/>
        </authorList>
    </citation>
    <scope>IDENTIFICATION</scope>
    <source>
        <tissue evidence="8">Fruit stalk</tissue>
    </source>
</reference>
<dbReference type="GeneID" id="111277068"/>
<evidence type="ECO:0000256" key="2">
    <source>
        <dbReference type="ARBA" id="ARBA00022741"/>
    </source>
</evidence>
<proteinExistence type="predicted"/>
<name>A0A6P5WT00_DURZI</name>
<dbReference type="InterPro" id="IPR027417">
    <property type="entry name" value="P-loop_NTPase"/>
</dbReference>
<sequence>MAESFLALVAEQLLEKIVSLAAKEILSLWNVSSDLRRFQETMTYIKAVLLDAEKRQQQNETLRLSLGKLRNVLYDAEDVLDEFRCEALRKELINRRSTKVRFPSISIPFAFPLRMDHKIKKINERLDMIASDFKRFNLGAVEQVENRRISLRDTHSFVIPSNMIGRNQDKENIINLLIQSSEGQNNIPVIPIVGIGGLGKTTLAQLVFNDERITRCFPLQLWVCVSDLFDVSRLLCEIIYYLSRERCDGLPVNALFTHLQSLIKVKNFYLF</sequence>
<feature type="domain" description="NB-ARC" evidence="5">
    <location>
        <begin position="167"/>
        <end position="268"/>
    </location>
</feature>
<dbReference type="Gene3D" id="1.20.5.4130">
    <property type="match status" value="1"/>
</dbReference>
<evidence type="ECO:0000256" key="4">
    <source>
        <dbReference type="ARBA" id="ARBA00022840"/>
    </source>
</evidence>
<evidence type="ECO:0000259" key="5">
    <source>
        <dbReference type="Pfam" id="PF00931"/>
    </source>
</evidence>
<dbReference type="Proteomes" id="UP000515121">
    <property type="component" value="Unplaced"/>
</dbReference>
<dbReference type="RefSeq" id="XP_022718943.1">
    <property type="nucleotide sequence ID" value="XM_022863208.1"/>
</dbReference>
<keyword evidence="2" id="KW-0547">Nucleotide-binding</keyword>
<feature type="domain" description="Disease resistance N-terminal" evidence="6">
    <location>
        <begin position="11"/>
        <end position="96"/>
    </location>
</feature>